<feature type="transmembrane region" description="Helical" evidence="1">
    <location>
        <begin position="170"/>
        <end position="191"/>
    </location>
</feature>
<dbReference type="Proteomes" id="UP001211544">
    <property type="component" value="Chromosome"/>
</dbReference>
<dbReference type="KEGG" id="kpie:N5580_15840"/>
<dbReference type="RefSeq" id="WP_269949542.1">
    <property type="nucleotide sequence ID" value="NZ_CP104758.1"/>
</dbReference>
<dbReference type="EMBL" id="CP104758">
    <property type="protein sequence ID" value="WBG90531.1"/>
    <property type="molecule type" value="Genomic_DNA"/>
</dbReference>
<proteinExistence type="predicted"/>
<dbReference type="AlphaFoldDB" id="A0AAJ5U933"/>
<organism evidence="2 3">
    <name type="scientific">Pantoea piersonii</name>
    <dbReference type="NCBI Taxonomy" id="2364647"/>
    <lineage>
        <taxon>Bacteria</taxon>
        <taxon>Pseudomonadati</taxon>
        <taxon>Pseudomonadota</taxon>
        <taxon>Gammaproteobacteria</taxon>
        <taxon>Enterobacterales</taxon>
        <taxon>Erwiniaceae</taxon>
        <taxon>Pantoea</taxon>
    </lineage>
</organism>
<feature type="transmembrane region" description="Helical" evidence="1">
    <location>
        <begin position="142"/>
        <end position="164"/>
    </location>
</feature>
<keyword evidence="3" id="KW-1185">Reference proteome</keyword>
<reference evidence="2 3" key="1">
    <citation type="journal article" date="2022" name="J Glob Antimicrob Resist">
        <title>First complete genome of a multidrug resistant strain of the novel human pathogen Kalamiella piersonii (GABEKP28) identified in human saliva.</title>
        <authorList>
            <person name="McDonagh F."/>
            <person name="Singh N.K."/>
            <person name="Venkateswaran K."/>
            <person name="Lonappan A.M."/>
            <person name="Hallahan B."/>
            <person name="Tuohy A."/>
            <person name="Burke L."/>
            <person name="Kovarova A."/>
            <person name="Miliotis G."/>
        </authorList>
    </citation>
    <scope>NUCLEOTIDE SEQUENCE [LARGE SCALE GENOMIC DNA]</scope>
    <source>
        <strain evidence="2 3">GABEKP28</strain>
    </source>
</reference>
<protein>
    <submittedName>
        <fullName evidence="2">Uncharacterized protein</fullName>
    </submittedName>
</protein>
<keyword evidence="1" id="KW-0812">Transmembrane</keyword>
<evidence type="ECO:0000313" key="2">
    <source>
        <dbReference type="EMBL" id="WBG90531.1"/>
    </source>
</evidence>
<accession>A0AAJ5U933</accession>
<gene>
    <name evidence="2" type="ORF">N5580_15840</name>
</gene>
<evidence type="ECO:0000313" key="3">
    <source>
        <dbReference type="Proteomes" id="UP001211544"/>
    </source>
</evidence>
<keyword evidence="1" id="KW-1133">Transmembrane helix</keyword>
<keyword evidence="1" id="KW-0472">Membrane</keyword>
<name>A0AAJ5U933_9GAMM</name>
<evidence type="ECO:0000256" key="1">
    <source>
        <dbReference type="SAM" id="Phobius"/>
    </source>
</evidence>
<sequence>MPDIKSISCSSKATVYYLREQVMYLSEEIIKQLQDNNILAANALDRAVAGVRDAVRDQIEKIDAGKTRLINYGSCFTTEFYEKCTEQKSEDQRFIAGIFHLLKNKAIFTEMLEVYFEVVFKGRDIRQLQNIKRMLMQLNIHIAASTLISRTFALGVAMAVSMSLNASLPFSRLTGTTIGAAASILGVYGIVQQAADSANHLKVIHPDYYQALYTVELEMMFFLIEDKLLRAGALQNRWLADDEVADIIYKLVRLS</sequence>